<feature type="transmembrane region" description="Helical" evidence="5">
    <location>
        <begin position="439"/>
        <end position="457"/>
    </location>
</feature>
<evidence type="ECO:0000256" key="2">
    <source>
        <dbReference type="ARBA" id="ARBA00022692"/>
    </source>
</evidence>
<evidence type="ECO:0000256" key="5">
    <source>
        <dbReference type="SAM" id="Phobius"/>
    </source>
</evidence>
<feature type="transmembrane region" description="Helical" evidence="5">
    <location>
        <begin position="328"/>
        <end position="349"/>
    </location>
</feature>
<dbReference type="Gene3D" id="1.20.1250.20">
    <property type="entry name" value="MFS general substrate transporter like domains"/>
    <property type="match status" value="1"/>
</dbReference>
<protein>
    <recommendedName>
        <fullName evidence="6">Major facilitator superfamily (MFS) profile domain-containing protein</fullName>
    </recommendedName>
</protein>
<evidence type="ECO:0000313" key="8">
    <source>
        <dbReference type="Proteomes" id="UP001148838"/>
    </source>
</evidence>
<dbReference type="InterPro" id="IPR005829">
    <property type="entry name" value="Sugar_transporter_CS"/>
</dbReference>
<dbReference type="EMBL" id="JAJSOF020000027">
    <property type="protein sequence ID" value="KAJ4433619.1"/>
    <property type="molecule type" value="Genomic_DNA"/>
</dbReference>
<dbReference type="InterPro" id="IPR036259">
    <property type="entry name" value="MFS_trans_sf"/>
</dbReference>
<keyword evidence="4 5" id="KW-0472">Membrane</keyword>
<dbReference type="PROSITE" id="PS50850">
    <property type="entry name" value="MFS"/>
    <property type="match status" value="1"/>
</dbReference>
<gene>
    <name evidence="7" type="ORF">ANN_15929</name>
</gene>
<evidence type="ECO:0000256" key="1">
    <source>
        <dbReference type="ARBA" id="ARBA00004141"/>
    </source>
</evidence>
<feature type="transmembrane region" description="Helical" evidence="5">
    <location>
        <begin position="498"/>
        <end position="520"/>
    </location>
</feature>
<accession>A0ABQ8SHK9</accession>
<reference evidence="7 8" key="1">
    <citation type="journal article" date="2022" name="Allergy">
        <title>Genome assembly and annotation of Periplaneta americana reveal a comprehensive cockroach allergen profile.</title>
        <authorList>
            <person name="Wang L."/>
            <person name="Xiong Q."/>
            <person name="Saelim N."/>
            <person name="Wang L."/>
            <person name="Nong W."/>
            <person name="Wan A.T."/>
            <person name="Shi M."/>
            <person name="Liu X."/>
            <person name="Cao Q."/>
            <person name="Hui J.H.L."/>
            <person name="Sookrung N."/>
            <person name="Leung T.F."/>
            <person name="Tungtrongchitr A."/>
            <person name="Tsui S.K.W."/>
        </authorList>
    </citation>
    <scope>NUCLEOTIDE SEQUENCE [LARGE SCALE GENOMIC DNA]</scope>
    <source>
        <strain evidence="7">PWHHKU_190912</strain>
    </source>
</reference>
<feature type="transmembrane region" description="Helical" evidence="5">
    <location>
        <begin position="209"/>
        <end position="228"/>
    </location>
</feature>
<dbReference type="Proteomes" id="UP001148838">
    <property type="component" value="Unassembled WGS sequence"/>
</dbReference>
<feature type="transmembrane region" description="Helical" evidence="5">
    <location>
        <begin position="369"/>
        <end position="391"/>
    </location>
</feature>
<dbReference type="PANTHER" id="PTHR48021:SF7">
    <property type="entry name" value="RH09188P"/>
    <property type="match status" value="1"/>
</dbReference>
<dbReference type="InterPro" id="IPR020846">
    <property type="entry name" value="MFS_dom"/>
</dbReference>
<dbReference type="PANTHER" id="PTHR48021">
    <property type="match status" value="1"/>
</dbReference>
<dbReference type="PROSITE" id="PS00217">
    <property type="entry name" value="SUGAR_TRANSPORT_2"/>
    <property type="match status" value="1"/>
</dbReference>
<evidence type="ECO:0000313" key="7">
    <source>
        <dbReference type="EMBL" id="KAJ4433619.1"/>
    </source>
</evidence>
<dbReference type="InterPro" id="IPR050549">
    <property type="entry name" value="MFS_Trehalose_Transporter"/>
</dbReference>
<organism evidence="7 8">
    <name type="scientific">Periplaneta americana</name>
    <name type="common">American cockroach</name>
    <name type="synonym">Blatta americana</name>
    <dbReference type="NCBI Taxonomy" id="6978"/>
    <lineage>
        <taxon>Eukaryota</taxon>
        <taxon>Metazoa</taxon>
        <taxon>Ecdysozoa</taxon>
        <taxon>Arthropoda</taxon>
        <taxon>Hexapoda</taxon>
        <taxon>Insecta</taxon>
        <taxon>Pterygota</taxon>
        <taxon>Neoptera</taxon>
        <taxon>Polyneoptera</taxon>
        <taxon>Dictyoptera</taxon>
        <taxon>Blattodea</taxon>
        <taxon>Blattoidea</taxon>
        <taxon>Blattidae</taxon>
        <taxon>Blattinae</taxon>
        <taxon>Periplaneta</taxon>
    </lineage>
</organism>
<evidence type="ECO:0000256" key="4">
    <source>
        <dbReference type="ARBA" id="ARBA00023136"/>
    </source>
</evidence>
<dbReference type="PROSITE" id="PS00216">
    <property type="entry name" value="SUGAR_TRANSPORT_1"/>
    <property type="match status" value="1"/>
</dbReference>
<feature type="domain" description="Major facilitator superfamily (MFS) profile" evidence="6">
    <location>
        <begin position="56"/>
        <end position="524"/>
    </location>
</feature>
<feature type="transmembrane region" description="Helical" evidence="5">
    <location>
        <begin position="97"/>
        <end position="117"/>
    </location>
</feature>
<comment type="caution">
    <text evidence="7">The sequence shown here is derived from an EMBL/GenBank/DDBJ whole genome shotgun (WGS) entry which is preliminary data.</text>
</comment>
<evidence type="ECO:0000259" key="6">
    <source>
        <dbReference type="PROSITE" id="PS50850"/>
    </source>
</evidence>
<dbReference type="Pfam" id="PF00083">
    <property type="entry name" value="Sugar_tr"/>
    <property type="match status" value="2"/>
</dbReference>
<evidence type="ECO:0000256" key="3">
    <source>
        <dbReference type="ARBA" id="ARBA00022989"/>
    </source>
</evidence>
<dbReference type="SUPFAM" id="SSF103473">
    <property type="entry name" value="MFS general substrate transporter"/>
    <property type="match status" value="1"/>
</dbReference>
<keyword evidence="3 5" id="KW-1133">Transmembrane helix</keyword>
<keyword evidence="8" id="KW-1185">Reference proteome</keyword>
<sequence>MSPGSSTETYPAFAHIGLRENPGKNLNQVTCPDRESNPGHLVSRPDALAVTPQIMITLAVGIISFSCGISIGHTAVLIPRLRQNDSSLPTDEDMGSWIASAQTLGMVIGNIVGGALADRLGRRMVVRGTQVPYIIGWVLTASATSHGVMIFARLVLGLARGMTADAMLVLLDENSDARFRGTATSCLGIFYVVGMLAVTGVASHLQWRLVTWLAVLGPVSAFILTYFIPESAMWLVRHGRQKEATLALDRLWGRSHRDKFSGGGCLFLIRSASMSHKCSFGFMSGLLAGQGKQELIYFMKRVQKEQLLWKKSFADYCRALRSRQVCKPFTFSLIFFILNVLCGTQLFVYYTVDIIATALRGRNHHMDEFSAATIAGFLRLVMTMVTCALLYVVRRRMLLFISGIGTASCMLILGIILQMNSSGNLISELSEERLSLTLLFLYVCFSSVGLLVVPFLMMGEMLPNRIRGFASGVICSLNDILMIGVVKIYPWYSRVAGIEGVCWLFGGFSVLTSLFVYLFIPETQGKSLAQIEEYFQQYNILWVTRPKTSHKGLELSNRTDTDKLCKEA</sequence>
<feature type="transmembrane region" description="Helical" evidence="5">
    <location>
        <begin position="54"/>
        <end position="77"/>
    </location>
</feature>
<name>A0ABQ8SHK9_PERAM</name>
<proteinExistence type="predicted"/>
<feature type="transmembrane region" description="Helical" evidence="5">
    <location>
        <begin position="398"/>
        <end position="419"/>
    </location>
</feature>
<feature type="transmembrane region" description="Helical" evidence="5">
    <location>
        <begin position="469"/>
        <end position="492"/>
    </location>
</feature>
<comment type="subcellular location">
    <subcellularLocation>
        <location evidence="1">Membrane</location>
        <topology evidence="1">Multi-pass membrane protein</topology>
    </subcellularLocation>
</comment>
<keyword evidence="2 5" id="KW-0812">Transmembrane</keyword>
<dbReference type="InterPro" id="IPR005828">
    <property type="entry name" value="MFS_sugar_transport-like"/>
</dbReference>
<feature type="transmembrane region" description="Helical" evidence="5">
    <location>
        <begin position="183"/>
        <end position="203"/>
    </location>
</feature>